<protein>
    <submittedName>
        <fullName evidence="2">DNA-binding domain-containing protein</fullName>
    </submittedName>
</protein>
<dbReference type="EMBL" id="JBIGIB010000007">
    <property type="protein sequence ID" value="MFG6468997.1"/>
    <property type="molecule type" value="Genomic_DNA"/>
</dbReference>
<feature type="domain" description="Putative DNA-binding" evidence="1">
    <location>
        <begin position="9"/>
        <end position="93"/>
    </location>
</feature>
<comment type="caution">
    <text evidence="2">The sequence shown here is derived from an EMBL/GenBank/DDBJ whole genome shotgun (WGS) entry which is preliminary data.</text>
</comment>
<dbReference type="InterPro" id="IPR018640">
    <property type="entry name" value="DUF2063"/>
</dbReference>
<proteinExistence type="predicted"/>
<dbReference type="RefSeq" id="WP_394387253.1">
    <property type="nucleotide sequence ID" value="NZ_JBIGIB010000007.1"/>
</dbReference>
<sequence length="235" mass="25060">MSFDARAEQQALLDALLGRGAAPHSLRNSERGLPVYRGNLAALAAQALAVSFGRLKAALGEADFASLAWTFWRHDPPVDGDLGEWGQRLPEFLAERAGEGSGLPDLARLDWALHACERAVDGVFDAASLHRLGDTPAECLMLALRPGLRVVPQQTGDVLVWRLGFRARTRELEVGEAVFFRAVLTGATLASALASASAAPQVKGLAGCTDFDFSAWLQAALQEGWLCGVRVTPAT</sequence>
<evidence type="ECO:0000313" key="2">
    <source>
        <dbReference type="EMBL" id="MFG6468997.1"/>
    </source>
</evidence>
<evidence type="ECO:0000313" key="3">
    <source>
        <dbReference type="Proteomes" id="UP001606303"/>
    </source>
</evidence>
<dbReference type="Pfam" id="PF09836">
    <property type="entry name" value="DUF2063"/>
    <property type="match status" value="1"/>
</dbReference>
<dbReference type="Proteomes" id="UP001606303">
    <property type="component" value="Unassembled WGS sequence"/>
</dbReference>
<accession>A0ABW7H435</accession>
<reference evidence="2 3" key="1">
    <citation type="submission" date="2024-08" db="EMBL/GenBank/DDBJ databases">
        <authorList>
            <person name="Lu H."/>
        </authorList>
    </citation>
    <scope>NUCLEOTIDE SEQUENCE [LARGE SCALE GENOMIC DNA]</scope>
    <source>
        <strain evidence="2 3">BYS87W</strain>
    </source>
</reference>
<keyword evidence="3" id="KW-1185">Reference proteome</keyword>
<evidence type="ECO:0000259" key="1">
    <source>
        <dbReference type="Pfam" id="PF09836"/>
    </source>
</evidence>
<gene>
    <name evidence="2" type="ORF">ACG01O_20405</name>
</gene>
<name>A0ABW7H435_9BURK</name>
<organism evidence="2 3">
    <name type="scientific">Pelomonas baiyunensis</name>
    <dbReference type="NCBI Taxonomy" id="3299026"/>
    <lineage>
        <taxon>Bacteria</taxon>
        <taxon>Pseudomonadati</taxon>
        <taxon>Pseudomonadota</taxon>
        <taxon>Betaproteobacteria</taxon>
        <taxon>Burkholderiales</taxon>
        <taxon>Sphaerotilaceae</taxon>
        <taxon>Roseateles</taxon>
    </lineage>
</organism>
<keyword evidence="2" id="KW-0238">DNA-binding</keyword>
<dbReference type="GO" id="GO:0003677">
    <property type="term" value="F:DNA binding"/>
    <property type="evidence" value="ECO:0007669"/>
    <property type="project" value="UniProtKB-KW"/>
</dbReference>